<feature type="compositionally biased region" description="Basic residues" evidence="1">
    <location>
        <begin position="1"/>
        <end position="12"/>
    </location>
</feature>
<sequence length="78" mass="8723">ILERIRAKKKPRRDYSSKKSPSAFSPHPSPKSKKRSIKRETASPAFSPSSKSKTRSANQTPVAESVIEREKIEDDNVG</sequence>
<proteinExistence type="predicted"/>
<organism evidence="2 3">
    <name type="scientific">Pristionchus mayeri</name>
    <dbReference type="NCBI Taxonomy" id="1317129"/>
    <lineage>
        <taxon>Eukaryota</taxon>
        <taxon>Metazoa</taxon>
        <taxon>Ecdysozoa</taxon>
        <taxon>Nematoda</taxon>
        <taxon>Chromadorea</taxon>
        <taxon>Rhabditida</taxon>
        <taxon>Rhabditina</taxon>
        <taxon>Diplogasteromorpha</taxon>
        <taxon>Diplogasteroidea</taxon>
        <taxon>Neodiplogasteridae</taxon>
        <taxon>Pristionchus</taxon>
    </lineage>
</organism>
<feature type="non-terminal residue" evidence="2">
    <location>
        <position position="1"/>
    </location>
</feature>
<accession>A0AAN5C997</accession>
<gene>
    <name evidence="2" type="ORF">PMAYCL1PPCAC_04742</name>
</gene>
<dbReference type="AlphaFoldDB" id="A0AAN5C997"/>
<feature type="compositionally biased region" description="Basic and acidic residues" evidence="1">
    <location>
        <begin position="66"/>
        <end position="78"/>
    </location>
</feature>
<feature type="compositionally biased region" description="Low complexity" evidence="1">
    <location>
        <begin position="42"/>
        <end position="51"/>
    </location>
</feature>
<evidence type="ECO:0000313" key="3">
    <source>
        <dbReference type="Proteomes" id="UP001328107"/>
    </source>
</evidence>
<comment type="caution">
    <text evidence="2">The sequence shown here is derived from an EMBL/GenBank/DDBJ whole genome shotgun (WGS) entry which is preliminary data.</text>
</comment>
<dbReference type="EMBL" id="BTRK01000002">
    <property type="protein sequence ID" value="GMR34547.1"/>
    <property type="molecule type" value="Genomic_DNA"/>
</dbReference>
<protein>
    <submittedName>
        <fullName evidence="2">Uncharacterized protein</fullName>
    </submittedName>
</protein>
<feature type="non-terminal residue" evidence="2">
    <location>
        <position position="78"/>
    </location>
</feature>
<dbReference type="Proteomes" id="UP001328107">
    <property type="component" value="Unassembled WGS sequence"/>
</dbReference>
<feature type="region of interest" description="Disordered" evidence="1">
    <location>
        <begin position="1"/>
        <end position="78"/>
    </location>
</feature>
<reference evidence="3" key="1">
    <citation type="submission" date="2022-10" db="EMBL/GenBank/DDBJ databases">
        <title>Genome assembly of Pristionchus species.</title>
        <authorList>
            <person name="Yoshida K."/>
            <person name="Sommer R.J."/>
        </authorList>
    </citation>
    <scope>NUCLEOTIDE SEQUENCE [LARGE SCALE GENOMIC DNA]</scope>
    <source>
        <strain evidence="3">RS5460</strain>
    </source>
</reference>
<evidence type="ECO:0000313" key="2">
    <source>
        <dbReference type="EMBL" id="GMR34547.1"/>
    </source>
</evidence>
<evidence type="ECO:0000256" key="1">
    <source>
        <dbReference type="SAM" id="MobiDB-lite"/>
    </source>
</evidence>
<keyword evidence="3" id="KW-1185">Reference proteome</keyword>
<name>A0AAN5C997_9BILA</name>